<organism evidence="1">
    <name type="scientific">Salmonella enterica</name>
    <name type="common">Salmonella choleraesuis</name>
    <dbReference type="NCBI Taxonomy" id="28901"/>
    <lineage>
        <taxon>Bacteria</taxon>
        <taxon>Pseudomonadati</taxon>
        <taxon>Pseudomonadota</taxon>
        <taxon>Gammaproteobacteria</taxon>
        <taxon>Enterobacterales</taxon>
        <taxon>Enterobacteriaceae</taxon>
        <taxon>Salmonella</taxon>
    </lineage>
</organism>
<sequence length="36" mass="4339">MKIQHIKRIITHWEISSFSTYRDTFEQYGGSVNMHP</sequence>
<feature type="non-terminal residue" evidence="1">
    <location>
        <position position="36"/>
    </location>
</feature>
<comment type="caution">
    <text evidence="1">The sequence shown here is derived from an EMBL/GenBank/DDBJ whole genome shotgun (WGS) entry which is preliminary data.</text>
</comment>
<gene>
    <name evidence="1" type="ORF">DOP33_22650</name>
</gene>
<reference evidence="1" key="1">
    <citation type="submission" date="2018-06" db="EMBL/GenBank/DDBJ databases">
        <authorList>
            <consortium name="PulseNet: The National Subtyping Network for Foodborne Disease Surveillance"/>
            <person name="Tarr C.L."/>
            <person name="Trees E."/>
            <person name="Katz L.S."/>
            <person name="Carleton-Romer H.A."/>
            <person name="Stroika S."/>
            <person name="Kucerova Z."/>
            <person name="Roache K.F."/>
            <person name="Sabol A.L."/>
            <person name="Besser J."/>
            <person name="Gerner-Smidt P."/>
        </authorList>
    </citation>
    <scope>NUCLEOTIDE SEQUENCE</scope>
    <source>
        <strain evidence="1">PNUSAS039070</strain>
    </source>
</reference>
<evidence type="ECO:0000313" key="1">
    <source>
        <dbReference type="EMBL" id="EBL9716047.1"/>
    </source>
</evidence>
<dbReference type="EMBL" id="AAGAUG010000095">
    <property type="protein sequence ID" value="EBL9716047.1"/>
    <property type="molecule type" value="Genomic_DNA"/>
</dbReference>
<proteinExistence type="predicted"/>
<protein>
    <submittedName>
        <fullName evidence="1">Antimicrobial resistance protein Mig-14</fullName>
    </submittedName>
</protein>
<accession>A0A5T5CNR9</accession>
<name>A0A5T5CNR9_SALER</name>
<dbReference type="AlphaFoldDB" id="A0A5T5CNR9"/>